<gene>
    <name evidence="3" type="ORF">FOA19_05425</name>
</gene>
<accession>A0A5B6TU75</accession>
<reference evidence="3 4" key="1">
    <citation type="submission" date="2019-07" db="EMBL/GenBank/DDBJ databases">
        <title>Rufibacter sp. nov., isolated from lake sediment.</title>
        <authorList>
            <person name="Qu J.-H."/>
        </authorList>
    </citation>
    <scope>NUCLEOTIDE SEQUENCE [LARGE SCALE GENOMIC DNA]</scope>
    <source>
        <strain evidence="3 4">NBS58-1</strain>
    </source>
</reference>
<dbReference type="Proteomes" id="UP000324133">
    <property type="component" value="Unassembled WGS sequence"/>
</dbReference>
<dbReference type="PROSITE" id="PS51257">
    <property type="entry name" value="PROKAR_LIPOPROTEIN"/>
    <property type="match status" value="1"/>
</dbReference>
<evidence type="ECO:0000256" key="1">
    <source>
        <dbReference type="SAM" id="MobiDB-lite"/>
    </source>
</evidence>
<feature type="region of interest" description="Disordered" evidence="1">
    <location>
        <begin position="26"/>
        <end position="66"/>
    </location>
</feature>
<keyword evidence="2" id="KW-0732">Signal</keyword>
<sequence length="82" mass="8038">MKKTIIRNSSYGALALFLLLASGCSSDQKGTQPTTDTDVNAEGSAESPTAATSSAGSGGMGGAASTHAIASDTLAADSSNQR</sequence>
<evidence type="ECO:0000256" key="2">
    <source>
        <dbReference type="SAM" id="SignalP"/>
    </source>
</evidence>
<keyword evidence="4" id="KW-1185">Reference proteome</keyword>
<proteinExistence type="predicted"/>
<feature type="compositionally biased region" description="Polar residues" evidence="1">
    <location>
        <begin position="27"/>
        <end position="38"/>
    </location>
</feature>
<organism evidence="3 4">
    <name type="scientific">Rufibacter hautae</name>
    <dbReference type="NCBI Taxonomy" id="2595005"/>
    <lineage>
        <taxon>Bacteria</taxon>
        <taxon>Pseudomonadati</taxon>
        <taxon>Bacteroidota</taxon>
        <taxon>Cytophagia</taxon>
        <taxon>Cytophagales</taxon>
        <taxon>Hymenobacteraceae</taxon>
        <taxon>Rufibacter</taxon>
    </lineage>
</organism>
<evidence type="ECO:0000313" key="4">
    <source>
        <dbReference type="Proteomes" id="UP000324133"/>
    </source>
</evidence>
<name>A0A5B6TU75_9BACT</name>
<comment type="caution">
    <text evidence="3">The sequence shown here is derived from an EMBL/GenBank/DDBJ whole genome shotgun (WGS) entry which is preliminary data.</text>
</comment>
<dbReference type="RefSeq" id="WP_149089745.1">
    <property type="nucleotide sequence ID" value="NZ_VKKY01000001.1"/>
</dbReference>
<protein>
    <submittedName>
        <fullName evidence="3">Uncharacterized protein</fullName>
    </submittedName>
</protein>
<dbReference type="AlphaFoldDB" id="A0A5B6TU75"/>
<feature type="signal peptide" evidence="2">
    <location>
        <begin position="1"/>
        <end position="27"/>
    </location>
</feature>
<feature type="chain" id="PRO_5023050286" evidence="2">
    <location>
        <begin position="28"/>
        <end position="82"/>
    </location>
</feature>
<feature type="compositionally biased region" description="Low complexity" evidence="1">
    <location>
        <begin position="43"/>
        <end position="55"/>
    </location>
</feature>
<evidence type="ECO:0000313" key="3">
    <source>
        <dbReference type="EMBL" id="KAA3440108.1"/>
    </source>
</evidence>
<dbReference type="EMBL" id="VKKY01000001">
    <property type="protein sequence ID" value="KAA3440108.1"/>
    <property type="molecule type" value="Genomic_DNA"/>
</dbReference>